<keyword evidence="1" id="KW-1133">Transmembrane helix</keyword>
<accession>A0ABV4MLG5</accession>
<protein>
    <submittedName>
        <fullName evidence="2">Uncharacterized protein</fullName>
    </submittedName>
</protein>
<dbReference type="RefSeq" id="WP_371719616.1">
    <property type="nucleotide sequence ID" value="NZ_JBGOOF010000027.1"/>
</dbReference>
<keyword evidence="1" id="KW-0472">Membrane</keyword>
<name>A0ABV4MLG5_9VIBR</name>
<feature type="transmembrane region" description="Helical" evidence="1">
    <location>
        <begin position="16"/>
        <end position="37"/>
    </location>
</feature>
<dbReference type="Proteomes" id="UP001569151">
    <property type="component" value="Unassembled WGS sequence"/>
</dbReference>
<dbReference type="EMBL" id="JBGOOS010000027">
    <property type="protein sequence ID" value="MEZ8210413.1"/>
    <property type="molecule type" value="Genomic_DNA"/>
</dbReference>
<keyword evidence="3" id="KW-1185">Reference proteome</keyword>
<sequence length="45" mass="5322">MCTYEEWKTMSLIEKLSVLVVAFLLSILVSLPGWAWVEMFLRFIQ</sequence>
<keyword evidence="1" id="KW-0812">Transmembrane</keyword>
<gene>
    <name evidence="2" type="ORF">ACED39_16685</name>
</gene>
<evidence type="ECO:0000256" key="1">
    <source>
        <dbReference type="SAM" id="Phobius"/>
    </source>
</evidence>
<proteinExistence type="predicted"/>
<evidence type="ECO:0000313" key="3">
    <source>
        <dbReference type="Proteomes" id="UP001569151"/>
    </source>
</evidence>
<reference evidence="2 3" key="1">
    <citation type="submission" date="2024-06" db="EMBL/GenBank/DDBJ databases">
        <authorList>
            <person name="Steensen K."/>
            <person name="Seneca J."/>
            <person name="Bartlau N."/>
            <person name="Yu A.X."/>
            <person name="Polz M.F."/>
        </authorList>
    </citation>
    <scope>NUCLEOTIDE SEQUENCE [LARGE SCALE GENOMIC DNA]</scope>
    <source>
        <strain evidence="2 3">1F146</strain>
    </source>
</reference>
<comment type="caution">
    <text evidence="2">The sequence shown here is derived from an EMBL/GenBank/DDBJ whole genome shotgun (WGS) entry which is preliminary data.</text>
</comment>
<evidence type="ECO:0000313" key="2">
    <source>
        <dbReference type="EMBL" id="MEZ8210413.1"/>
    </source>
</evidence>
<organism evidence="2 3">
    <name type="scientific">Vibrio bivalvicida</name>
    <dbReference type="NCBI Taxonomy" id="1276888"/>
    <lineage>
        <taxon>Bacteria</taxon>
        <taxon>Pseudomonadati</taxon>
        <taxon>Pseudomonadota</taxon>
        <taxon>Gammaproteobacteria</taxon>
        <taxon>Vibrionales</taxon>
        <taxon>Vibrionaceae</taxon>
        <taxon>Vibrio</taxon>
        <taxon>Vibrio oreintalis group</taxon>
    </lineage>
</organism>